<organism evidence="1 2">
    <name type="scientific">Tetragonisca angustula</name>
    <dbReference type="NCBI Taxonomy" id="166442"/>
    <lineage>
        <taxon>Eukaryota</taxon>
        <taxon>Metazoa</taxon>
        <taxon>Ecdysozoa</taxon>
        <taxon>Arthropoda</taxon>
        <taxon>Hexapoda</taxon>
        <taxon>Insecta</taxon>
        <taxon>Pterygota</taxon>
        <taxon>Neoptera</taxon>
        <taxon>Endopterygota</taxon>
        <taxon>Hymenoptera</taxon>
        <taxon>Apocrita</taxon>
        <taxon>Aculeata</taxon>
        <taxon>Apoidea</taxon>
        <taxon>Anthophila</taxon>
        <taxon>Apidae</taxon>
        <taxon>Tetragonisca</taxon>
    </lineage>
</organism>
<protein>
    <submittedName>
        <fullName evidence="1">Uncharacterized protein</fullName>
    </submittedName>
</protein>
<comment type="caution">
    <text evidence="1">The sequence shown here is derived from an EMBL/GenBank/DDBJ whole genome shotgun (WGS) entry which is preliminary data.</text>
</comment>
<evidence type="ECO:0000313" key="1">
    <source>
        <dbReference type="EMBL" id="KAK9307593.1"/>
    </source>
</evidence>
<reference evidence="1 2" key="1">
    <citation type="submission" date="2024-05" db="EMBL/GenBank/DDBJ databases">
        <title>The nuclear and mitochondrial genome assemblies of Tetragonisca angustula (Apidae: Meliponini), a tiny yet remarkable pollinator in the Neotropics.</title>
        <authorList>
            <person name="Ferrari R."/>
            <person name="Ricardo P.C."/>
            <person name="Dias F.C."/>
            <person name="Araujo N.S."/>
            <person name="Soares D.O."/>
            <person name="Zhou Q.-S."/>
            <person name="Zhu C.-D."/>
            <person name="Coutinho L."/>
            <person name="Airas M.C."/>
            <person name="Batista T.M."/>
        </authorList>
    </citation>
    <scope>NUCLEOTIDE SEQUENCE [LARGE SCALE GENOMIC DNA]</scope>
    <source>
        <strain evidence="1">ASF017062</strain>
        <tissue evidence="1">Abdomen</tissue>
    </source>
</reference>
<gene>
    <name evidence="1" type="ORF">QLX08_002194</name>
</gene>
<dbReference type="AlphaFoldDB" id="A0AAW1ACR8"/>
<evidence type="ECO:0000313" key="2">
    <source>
        <dbReference type="Proteomes" id="UP001432146"/>
    </source>
</evidence>
<dbReference type="Proteomes" id="UP001432146">
    <property type="component" value="Unassembled WGS sequence"/>
</dbReference>
<sequence>MSRDDEPVWSRKPTIPHGGYMFPLTRRRIKCYNCVLLLFCKEHNDLAEQPHRVLKIRVLVHPGFAEISLRHN</sequence>
<keyword evidence="2" id="KW-1185">Reference proteome</keyword>
<accession>A0AAW1ACR8</accession>
<proteinExistence type="predicted"/>
<name>A0AAW1ACR8_9HYME</name>
<dbReference type="EMBL" id="JAWNGG020000028">
    <property type="protein sequence ID" value="KAK9307593.1"/>
    <property type="molecule type" value="Genomic_DNA"/>
</dbReference>